<proteinExistence type="predicted"/>
<feature type="region of interest" description="Disordered" evidence="1">
    <location>
        <begin position="51"/>
        <end position="70"/>
    </location>
</feature>
<sequence>MLANRQAELDFELDWPVAGMSYWSRASNQLLLAGGIQKKISVRGSVTATGVSNQLHSRRQTSRTLGPGSPWPRMALPRTQFLIRSGRSGRGTRLAASRRQEESRIRSGEKFCLQSLVLALRWRRCLSRSGAPPGHAYRGRLYTLRRGRNARGEIVNVCYRLRPPSRTAGSGARLSMQTPRALAGCRAVHRDRLYVIGGNTAPSERWRKADPCRSSAQTGAREIFDPDSAAPAWEAGPSLPNLLCGAGVGKLSGCLRVIGGEDDKSWMAGECRGLTTTTDNLGRKAQTASTAAIMSTSAWRGCLPVEGAY</sequence>
<dbReference type="Proteomes" id="UP000095280">
    <property type="component" value="Unplaced"/>
</dbReference>
<name>A0A1I8FBX3_9PLAT</name>
<accession>A0A1I8FBX3</accession>
<dbReference type="InterPro" id="IPR015915">
    <property type="entry name" value="Kelch-typ_b-propeller"/>
</dbReference>
<keyword evidence="2" id="KW-1185">Reference proteome</keyword>
<evidence type="ECO:0000313" key="2">
    <source>
        <dbReference type="Proteomes" id="UP000095280"/>
    </source>
</evidence>
<dbReference type="Gene3D" id="2.120.10.80">
    <property type="entry name" value="Kelch-type beta propeller"/>
    <property type="match status" value="1"/>
</dbReference>
<evidence type="ECO:0000256" key="1">
    <source>
        <dbReference type="SAM" id="MobiDB-lite"/>
    </source>
</evidence>
<dbReference type="SUPFAM" id="SSF117281">
    <property type="entry name" value="Kelch motif"/>
    <property type="match status" value="1"/>
</dbReference>
<dbReference type="WBParaSite" id="maker-unitig_28685-snap-gene-0.1-mRNA-1">
    <property type="protein sequence ID" value="maker-unitig_28685-snap-gene-0.1-mRNA-1"/>
    <property type="gene ID" value="maker-unitig_28685-snap-gene-0.1"/>
</dbReference>
<evidence type="ECO:0000313" key="3">
    <source>
        <dbReference type="WBParaSite" id="maker-unitig_28685-snap-gene-0.1-mRNA-1"/>
    </source>
</evidence>
<dbReference type="AlphaFoldDB" id="A0A1I8FBX3"/>
<organism evidence="2 3">
    <name type="scientific">Macrostomum lignano</name>
    <dbReference type="NCBI Taxonomy" id="282301"/>
    <lineage>
        <taxon>Eukaryota</taxon>
        <taxon>Metazoa</taxon>
        <taxon>Spiralia</taxon>
        <taxon>Lophotrochozoa</taxon>
        <taxon>Platyhelminthes</taxon>
        <taxon>Rhabditophora</taxon>
        <taxon>Macrostomorpha</taxon>
        <taxon>Macrostomida</taxon>
        <taxon>Macrostomidae</taxon>
        <taxon>Macrostomum</taxon>
    </lineage>
</organism>
<reference evidence="3" key="1">
    <citation type="submission" date="2016-11" db="UniProtKB">
        <authorList>
            <consortium name="WormBaseParasite"/>
        </authorList>
    </citation>
    <scope>IDENTIFICATION</scope>
</reference>
<protein>
    <submittedName>
        <fullName evidence="3">Uncharacterized protein</fullName>
    </submittedName>
</protein>